<keyword evidence="2" id="KW-0963">Cytoplasm</keyword>
<reference evidence="5" key="1">
    <citation type="submission" date="2021-02" db="EMBL/GenBank/DDBJ databases">
        <title>First Annotated Genome of the Yellow-green Alga Tribonema minus.</title>
        <authorList>
            <person name="Mahan K.M."/>
        </authorList>
    </citation>
    <scope>NUCLEOTIDE SEQUENCE</scope>
    <source>
        <strain evidence="5">UTEX B ZZ1240</strain>
    </source>
</reference>
<sequence length="189" mass="21416">MASKNRFLVRNPEKGDLNQYWYSKGTIEALVLEVVEFGGEGTAFLSTPSIYFSTPAEIRQKCKVFDIDTAWKKDPGFVYFDFNKLDDVPADLHGTFAMVVIDPPFIMREVWEAYAMATAARLLLQPGGKILATTIAENEELMAELLDVKPCVFKPSIPHLVYQYKLYTNYDSPNLNQRNPEIPEDHDGA</sequence>
<keyword evidence="6" id="KW-1185">Reference proteome</keyword>
<dbReference type="PANTHER" id="PTHR13200:SF1">
    <property type="entry name" value="NUCLEIC ACID BINDING PROTEIN"/>
    <property type="match status" value="1"/>
</dbReference>
<dbReference type="OrthoDB" id="206354at2759"/>
<dbReference type="PANTHER" id="PTHR13200">
    <property type="entry name" value="EEF1A LYSINE METHYLTRANSFERASE 1"/>
    <property type="match status" value="1"/>
</dbReference>
<evidence type="ECO:0000256" key="2">
    <source>
        <dbReference type="ARBA" id="ARBA00022490"/>
    </source>
</evidence>
<evidence type="ECO:0000256" key="4">
    <source>
        <dbReference type="ARBA" id="ARBA00022679"/>
    </source>
</evidence>
<evidence type="ECO:0000313" key="6">
    <source>
        <dbReference type="Proteomes" id="UP000664859"/>
    </source>
</evidence>
<evidence type="ECO:0000256" key="1">
    <source>
        <dbReference type="ARBA" id="ARBA00004496"/>
    </source>
</evidence>
<gene>
    <name evidence="5" type="ORF">JKP88DRAFT_159592</name>
</gene>
<proteinExistence type="predicted"/>
<dbReference type="Pfam" id="PF10237">
    <property type="entry name" value="N6-adenineMlase"/>
    <property type="match status" value="1"/>
</dbReference>
<organism evidence="5 6">
    <name type="scientific">Tribonema minus</name>
    <dbReference type="NCBI Taxonomy" id="303371"/>
    <lineage>
        <taxon>Eukaryota</taxon>
        <taxon>Sar</taxon>
        <taxon>Stramenopiles</taxon>
        <taxon>Ochrophyta</taxon>
        <taxon>PX clade</taxon>
        <taxon>Xanthophyceae</taxon>
        <taxon>Tribonematales</taxon>
        <taxon>Tribonemataceae</taxon>
        <taxon>Tribonema</taxon>
    </lineage>
</organism>
<dbReference type="SUPFAM" id="SSF53335">
    <property type="entry name" value="S-adenosyl-L-methionine-dependent methyltransferases"/>
    <property type="match status" value="1"/>
</dbReference>
<keyword evidence="4 5" id="KW-0808">Transferase</keyword>
<dbReference type="GO" id="GO:0016279">
    <property type="term" value="F:protein-lysine N-methyltransferase activity"/>
    <property type="evidence" value="ECO:0007669"/>
    <property type="project" value="InterPro"/>
</dbReference>
<comment type="subcellular location">
    <subcellularLocation>
        <location evidence="1">Cytoplasm</location>
    </subcellularLocation>
</comment>
<dbReference type="EMBL" id="JAFCMP010000547">
    <property type="protein sequence ID" value="KAG5175582.1"/>
    <property type="molecule type" value="Genomic_DNA"/>
</dbReference>
<dbReference type="GO" id="GO:0003676">
    <property type="term" value="F:nucleic acid binding"/>
    <property type="evidence" value="ECO:0007669"/>
    <property type="project" value="InterPro"/>
</dbReference>
<dbReference type="AlphaFoldDB" id="A0A835YKM7"/>
<dbReference type="InterPro" id="IPR041370">
    <property type="entry name" value="Mlase_EEF1AKMT1/ZCCHC4"/>
</dbReference>
<evidence type="ECO:0000256" key="3">
    <source>
        <dbReference type="ARBA" id="ARBA00022603"/>
    </source>
</evidence>
<comment type="caution">
    <text evidence="5">The sequence shown here is derived from an EMBL/GenBank/DDBJ whole genome shotgun (WGS) entry which is preliminary data.</text>
</comment>
<protein>
    <submittedName>
        <fullName evidence="5">Putative N6-adenine methyltransferase-domain-containing protein</fullName>
    </submittedName>
</protein>
<accession>A0A835YKM7</accession>
<dbReference type="InterPro" id="IPR002052">
    <property type="entry name" value="DNA_methylase_N6_adenine_CS"/>
</dbReference>
<evidence type="ECO:0000313" key="5">
    <source>
        <dbReference type="EMBL" id="KAG5175582.1"/>
    </source>
</evidence>
<dbReference type="Proteomes" id="UP000664859">
    <property type="component" value="Unassembled WGS sequence"/>
</dbReference>
<dbReference type="GO" id="GO:0005737">
    <property type="term" value="C:cytoplasm"/>
    <property type="evidence" value="ECO:0007669"/>
    <property type="project" value="UniProtKB-SubCell"/>
</dbReference>
<dbReference type="PROSITE" id="PS00092">
    <property type="entry name" value="N6_MTASE"/>
    <property type="match status" value="1"/>
</dbReference>
<name>A0A835YKM7_9STRA</name>
<keyword evidence="3 5" id="KW-0489">Methyltransferase</keyword>
<dbReference type="InterPro" id="IPR019369">
    <property type="entry name" value="Efm5/EEF1AKMT1"/>
</dbReference>
<dbReference type="InterPro" id="IPR029063">
    <property type="entry name" value="SAM-dependent_MTases_sf"/>
</dbReference>
<dbReference type="GO" id="GO:0032259">
    <property type="term" value="P:methylation"/>
    <property type="evidence" value="ECO:0007669"/>
    <property type="project" value="UniProtKB-KW"/>
</dbReference>